<dbReference type="Gramene" id="rna-gnl|WGS:JABURB|Cocit.L4175.1">
    <property type="protein sequence ID" value="cds-KAF7851285.1"/>
    <property type="gene ID" value="gene-BT93_L4175"/>
</dbReference>
<evidence type="ECO:0000256" key="12">
    <source>
        <dbReference type="SAM" id="Phobius"/>
    </source>
</evidence>
<keyword evidence="5 12" id="KW-0812">Transmembrane</keyword>
<dbReference type="Pfam" id="PF08263">
    <property type="entry name" value="LRRNT_2"/>
    <property type="match status" value="1"/>
</dbReference>
<comment type="subcellular location">
    <subcellularLocation>
        <location evidence="1">Cell membrane</location>
        <topology evidence="1">Single-pass type I membrane protein</topology>
    </subcellularLocation>
</comment>
<keyword evidence="7" id="KW-0677">Repeat</keyword>
<dbReference type="GO" id="GO:0005886">
    <property type="term" value="C:plasma membrane"/>
    <property type="evidence" value="ECO:0007669"/>
    <property type="project" value="UniProtKB-SubCell"/>
</dbReference>
<keyword evidence="4" id="KW-0433">Leucine-rich repeat</keyword>
<dbReference type="PANTHER" id="PTHR48061">
    <property type="entry name" value="LEUCINE-RICH REPEAT RECEPTOR PROTEIN KINASE EMS1-LIKE-RELATED"/>
    <property type="match status" value="1"/>
</dbReference>
<comment type="caution">
    <text evidence="15">The sequence shown here is derived from an EMBL/GenBank/DDBJ whole genome shotgun (WGS) entry which is preliminary data.</text>
</comment>
<feature type="domain" description="Disease resistance R13L4/SHOC-2-like LRR" evidence="14">
    <location>
        <begin position="310"/>
        <end position="541"/>
    </location>
</feature>
<protein>
    <recommendedName>
        <fullName evidence="17">Leucine-rich repeat-containing N-terminal plant-type domain-containing protein</fullName>
    </recommendedName>
</protein>
<evidence type="ECO:0000256" key="9">
    <source>
        <dbReference type="ARBA" id="ARBA00023136"/>
    </source>
</evidence>
<evidence type="ECO:0000256" key="4">
    <source>
        <dbReference type="ARBA" id="ARBA00022614"/>
    </source>
</evidence>
<evidence type="ECO:0000256" key="7">
    <source>
        <dbReference type="ARBA" id="ARBA00022737"/>
    </source>
</evidence>
<organism evidence="15 16">
    <name type="scientific">Corymbia citriodora subsp. variegata</name>
    <dbReference type="NCBI Taxonomy" id="360336"/>
    <lineage>
        <taxon>Eukaryota</taxon>
        <taxon>Viridiplantae</taxon>
        <taxon>Streptophyta</taxon>
        <taxon>Embryophyta</taxon>
        <taxon>Tracheophyta</taxon>
        <taxon>Spermatophyta</taxon>
        <taxon>Magnoliopsida</taxon>
        <taxon>eudicotyledons</taxon>
        <taxon>Gunneridae</taxon>
        <taxon>Pentapetalae</taxon>
        <taxon>rosids</taxon>
        <taxon>malvids</taxon>
        <taxon>Myrtales</taxon>
        <taxon>Myrtaceae</taxon>
        <taxon>Myrtoideae</taxon>
        <taxon>Eucalypteae</taxon>
        <taxon>Corymbia</taxon>
    </lineage>
</organism>
<feature type="domain" description="Leucine-rich repeat-containing N-terminal plant-type" evidence="13">
    <location>
        <begin position="2"/>
        <end position="41"/>
    </location>
</feature>
<dbReference type="FunFam" id="3.80.10.10:FF:000095">
    <property type="entry name" value="LRR receptor-like serine/threonine-protein kinase GSO1"/>
    <property type="match status" value="1"/>
</dbReference>
<evidence type="ECO:0000256" key="3">
    <source>
        <dbReference type="ARBA" id="ARBA00022475"/>
    </source>
</evidence>
<dbReference type="PROSITE" id="PS51450">
    <property type="entry name" value="LRR"/>
    <property type="match status" value="2"/>
</dbReference>
<dbReference type="SUPFAM" id="SSF52058">
    <property type="entry name" value="L domain-like"/>
    <property type="match status" value="3"/>
</dbReference>
<dbReference type="Gene3D" id="3.80.10.10">
    <property type="entry name" value="Ribonuclease Inhibitor"/>
    <property type="match status" value="4"/>
</dbReference>
<dbReference type="Proteomes" id="UP000806378">
    <property type="component" value="Unassembled WGS sequence"/>
</dbReference>
<evidence type="ECO:0000256" key="2">
    <source>
        <dbReference type="ARBA" id="ARBA00009592"/>
    </source>
</evidence>
<evidence type="ECO:0000259" key="14">
    <source>
        <dbReference type="Pfam" id="PF23598"/>
    </source>
</evidence>
<dbReference type="PRINTS" id="PR00019">
    <property type="entry name" value="LEURICHRPT"/>
</dbReference>
<evidence type="ECO:0000256" key="8">
    <source>
        <dbReference type="ARBA" id="ARBA00022989"/>
    </source>
</evidence>
<dbReference type="Pfam" id="PF23598">
    <property type="entry name" value="LRR_14"/>
    <property type="match status" value="2"/>
</dbReference>
<evidence type="ECO:0000256" key="1">
    <source>
        <dbReference type="ARBA" id="ARBA00004251"/>
    </source>
</evidence>
<dbReference type="SMART" id="SM00365">
    <property type="entry name" value="LRR_SD22"/>
    <property type="match status" value="4"/>
</dbReference>
<name>A0A8T0CYZ2_CORYI</name>
<dbReference type="PANTHER" id="PTHR48061:SF29">
    <property type="entry name" value="RECEPTOR-LIKE KINASE FAMILY PROTEIN, PUTATIVE-RELATED"/>
    <property type="match status" value="1"/>
</dbReference>
<dbReference type="SMART" id="SM00369">
    <property type="entry name" value="LRR_TYP"/>
    <property type="match status" value="10"/>
</dbReference>
<evidence type="ECO:0000259" key="13">
    <source>
        <dbReference type="Pfam" id="PF08263"/>
    </source>
</evidence>
<dbReference type="Pfam" id="PF13855">
    <property type="entry name" value="LRR_8"/>
    <property type="match status" value="2"/>
</dbReference>
<reference evidence="15" key="1">
    <citation type="submission" date="2020-05" db="EMBL/GenBank/DDBJ databases">
        <title>WGS assembly of Corymbia citriodora subspecies variegata.</title>
        <authorList>
            <person name="Barry K."/>
            <person name="Hundley H."/>
            <person name="Shu S."/>
            <person name="Jenkins J."/>
            <person name="Grimwood J."/>
            <person name="Baten A."/>
        </authorList>
    </citation>
    <scope>NUCLEOTIDE SEQUENCE</scope>
    <source>
        <strain evidence="15">CV2-018</strain>
    </source>
</reference>
<accession>A0A8T0CYZ2</accession>
<dbReference type="InterPro" id="IPR046956">
    <property type="entry name" value="RLP23-like"/>
</dbReference>
<dbReference type="Pfam" id="PF00560">
    <property type="entry name" value="LRR_1"/>
    <property type="match status" value="2"/>
</dbReference>
<evidence type="ECO:0000256" key="11">
    <source>
        <dbReference type="ARBA" id="ARBA00023180"/>
    </source>
</evidence>
<evidence type="ECO:0008006" key="17">
    <source>
        <dbReference type="Google" id="ProtNLM"/>
    </source>
</evidence>
<sequence>MEFKKSFKIDKTDWECIHPKVHSWSQDGSGDCCSWEGVKCDEVTGRVIALDLSSSCLSGIMSPNTTLFRLVHMESLNLAFNSFYFSAIPYAFSNLSRLRYLNLSDSGFSGEIPHVFSQLSELISLDLSYNLELRLPNMGDFIHNLTRLKELDLLDVNLSSPIPPMLANFSSLTSLQLACCELNGDFPVSIFQLPNLEVLSVDGNSDLSMFFPKSHWGSPMLKELDLSGVNLSSHIPPMLANLSSLTWLGLSSCGLNGEFPVSIFQLPNLEVLLIDGNSNLSVFFPKSHWGSPLKFLELSWTNILGEIPTSIGNLSLLNELSALDCYISGSLPSSIGNLSHLTQLDLFENNLQGQIPVSFANLTQLSGLCLFHNNLSGDTLEWVVNMTKLTSLDISGNRLSGGFPSSFENLKQLRGLGLSLNDWHGDILSILCNLKDLESLYLDSLNLNGALDANDLFKFKSLEELYLVDSNISFAKTFINATSSKITRLYLVSCNLTEFPQFIGYLSELVDLNLSHNKIRGTIPRWMWNNSKKSLTSIDLSDNLLTSFENNQTNLLLPNLRYLNISSNLLETILPIPPPLVTLYDISNNVLFGEVSTSICEVRYLIMLDLSNNTLNGTIPPCLGNIVPLKFLNLARNKFDGIIPRVYPNGCSLRMIDLSENQLRGIVPRSLANCGMLEFLNLGDNQINDTFPFWLSELASLKVIALQSNMFHGPIEDSLSQPNFISLQIMDLSNNSFNGELPSKLLKSCHAMKVIVNQNRLAYLSIDLLADVTLVQFVRSRTYAMTLTNKGTKREYSKIPDVFVGIDLSKNKFEGFIPELIGDLKSLRMLNLSNNCLNGTIPPSLANLTIIESLDLSWNNLVGEIPQQFASLTFLSDFDVSHNRLSGPIPHGTQFDTFKRSSFAKNDGLCGSPLPNKCTNGDNVPPPSSFKVDNEEECLFDLDWRIVLGGAGGGFLVGIVLENLIIDKKSRWFLHYSKKMVEGWKR</sequence>
<keyword evidence="6" id="KW-0732">Signal</keyword>
<comment type="similarity">
    <text evidence="2">Belongs to the RLP family.</text>
</comment>
<dbReference type="InterPro" id="IPR055414">
    <property type="entry name" value="LRR_R13L4/SHOC2-like"/>
</dbReference>
<dbReference type="InterPro" id="IPR003591">
    <property type="entry name" value="Leu-rich_rpt_typical-subtyp"/>
</dbReference>
<dbReference type="FunFam" id="3.80.10.10:FF:000213">
    <property type="entry name" value="Tyrosine-sulfated glycopeptide receptor 1"/>
    <property type="match status" value="1"/>
</dbReference>
<keyword evidence="16" id="KW-1185">Reference proteome</keyword>
<feature type="domain" description="Disease resistance R13L4/SHOC-2-like LRR" evidence="14">
    <location>
        <begin position="61"/>
        <end position="245"/>
    </location>
</feature>
<feature type="transmembrane region" description="Helical" evidence="12">
    <location>
        <begin position="944"/>
        <end position="966"/>
    </location>
</feature>
<keyword evidence="3" id="KW-1003">Cell membrane</keyword>
<evidence type="ECO:0000256" key="6">
    <source>
        <dbReference type="ARBA" id="ARBA00022729"/>
    </source>
</evidence>
<dbReference type="InterPro" id="IPR013210">
    <property type="entry name" value="LRR_N_plant-typ"/>
</dbReference>
<gene>
    <name evidence="15" type="ORF">BT93_L4175</name>
</gene>
<proteinExistence type="inferred from homology"/>
<keyword evidence="11" id="KW-0325">Glycoprotein</keyword>
<keyword evidence="8 12" id="KW-1133">Transmembrane helix</keyword>
<dbReference type="InterPro" id="IPR001611">
    <property type="entry name" value="Leu-rich_rpt"/>
</dbReference>
<keyword evidence="9 12" id="KW-0472">Membrane</keyword>
<evidence type="ECO:0000313" key="15">
    <source>
        <dbReference type="EMBL" id="KAF7851285.1"/>
    </source>
</evidence>
<keyword evidence="10" id="KW-0675">Receptor</keyword>
<dbReference type="AlphaFoldDB" id="A0A8T0CYZ2"/>
<evidence type="ECO:0000256" key="5">
    <source>
        <dbReference type="ARBA" id="ARBA00022692"/>
    </source>
</evidence>
<dbReference type="OrthoDB" id="442066at2759"/>
<evidence type="ECO:0000256" key="10">
    <source>
        <dbReference type="ARBA" id="ARBA00023170"/>
    </source>
</evidence>
<evidence type="ECO:0000313" key="16">
    <source>
        <dbReference type="Proteomes" id="UP000806378"/>
    </source>
</evidence>
<dbReference type="EMBL" id="MU089551">
    <property type="protein sequence ID" value="KAF7851285.1"/>
    <property type="molecule type" value="Genomic_DNA"/>
</dbReference>
<dbReference type="InterPro" id="IPR032675">
    <property type="entry name" value="LRR_dom_sf"/>
</dbReference>